<organism evidence="2 3">
    <name type="scientific">Mucor plumbeus</name>
    <dbReference type="NCBI Taxonomy" id="97098"/>
    <lineage>
        <taxon>Eukaryota</taxon>
        <taxon>Fungi</taxon>
        <taxon>Fungi incertae sedis</taxon>
        <taxon>Mucoromycota</taxon>
        <taxon>Mucoromycotina</taxon>
        <taxon>Mucoromycetes</taxon>
        <taxon>Mucorales</taxon>
        <taxon>Mucorineae</taxon>
        <taxon>Mucoraceae</taxon>
        <taxon>Mucor</taxon>
    </lineage>
</organism>
<keyword evidence="1" id="KW-0812">Transmembrane</keyword>
<comment type="caution">
    <text evidence="2">The sequence shown here is derived from an EMBL/GenBank/DDBJ whole genome shotgun (WGS) entry which is preliminary data.</text>
</comment>
<proteinExistence type="predicted"/>
<evidence type="ECO:0000313" key="2">
    <source>
        <dbReference type="EMBL" id="KAG2205894.1"/>
    </source>
</evidence>
<name>A0A8H7R7Q2_9FUNG</name>
<dbReference type="OrthoDB" id="2272990at2759"/>
<evidence type="ECO:0000256" key="1">
    <source>
        <dbReference type="SAM" id="Phobius"/>
    </source>
</evidence>
<keyword evidence="1" id="KW-1133">Transmembrane helix</keyword>
<dbReference type="EMBL" id="JAEPRC010000164">
    <property type="protein sequence ID" value="KAG2205894.1"/>
    <property type="molecule type" value="Genomic_DNA"/>
</dbReference>
<sequence>MATIETATEASKLWDIYNNLEQGHEFSIDDYEDDQYIEYDWPEYKIPDSDIVLNSEVLRAIHEQQQQPTQPLYIRGTLVEAGAETITADNANYLIGLDNNPKNSEINIMQPEDSSTMIENPNDTTISRTTTTMITYSNNKMTLLLVICIMIWLRFQFKKHRSLSAEKMKHLPVSYVLF</sequence>
<feature type="transmembrane region" description="Helical" evidence="1">
    <location>
        <begin position="141"/>
        <end position="157"/>
    </location>
</feature>
<protein>
    <submittedName>
        <fullName evidence="2">Uncharacterized protein</fullName>
    </submittedName>
</protein>
<reference evidence="2" key="1">
    <citation type="submission" date="2020-12" db="EMBL/GenBank/DDBJ databases">
        <title>Metabolic potential, ecology and presence of endohyphal bacteria is reflected in genomic diversity of Mucoromycotina.</title>
        <authorList>
            <person name="Muszewska A."/>
            <person name="Okrasinska A."/>
            <person name="Steczkiewicz K."/>
            <person name="Drgas O."/>
            <person name="Orlowska M."/>
            <person name="Perlinska-Lenart U."/>
            <person name="Aleksandrzak-Piekarczyk T."/>
            <person name="Szatraj K."/>
            <person name="Zielenkiewicz U."/>
            <person name="Pilsyk S."/>
            <person name="Malc E."/>
            <person name="Mieczkowski P."/>
            <person name="Kruszewska J.S."/>
            <person name="Biernat P."/>
            <person name="Pawlowska J."/>
        </authorList>
    </citation>
    <scope>NUCLEOTIDE SEQUENCE</scope>
    <source>
        <strain evidence="2">CBS 226.32</strain>
    </source>
</reference>
<accession>A0A8H7R7Q2</accession>
<keyword evidence="3" id="KW-1185">Reference proteome</keyword>
<keyword evidence="1" id="KW-0472">Membrane</keyword>
<evidence type="ECO:0000313" key="3">
    <source>
        <dbReference type="Proteomes" id="UP000650833"/>
    </source>
</evidence>
<gene>
    <name evidence="2" type="ORF">INT46_000804</name>
</gene>
<dbReference type="AlphaFoldDB" id="A0A8H7R7Q2"/>
<dbReference type="Proteomes" id="UP000650833">
    <property type="component" value="Unassembled WGS sequence"/>
</dbReference>